<dbReference type="OrthoDB" id="198684at2157"/>
<dbReference type="Pfam" id="PF06094">
    <property type="entry name" value="GGACT"/>
    <property type="match status" value="1"/>
</dbReference>
<evidence type="ECO:0000313" key="4">
    <source>
        <dbReference type="Proteomes" id="UP000011575"/>
    </source>
</evidence>
<evidence type="ECO:0000256" key="1">
    <source>
        <dbReference type="SAM" id="MobiDB-lite"/>
    </source>
</evidence>
<proteinExistence type="predicted"/>
<dbReference type="CDD" id="cd06661">
    <property type="entry name" value="GGCT_like"/>
    <property type="match status" value="1"/>
</dbReference>
<feature type="compositionally biased region" description="Low complexity" evidence="1">
    <location>
        <begin position="90"/>
        <end position="100"/>
    </location>
</feature>
<name>M0P4V6_9EURY</name>
<comment type="caution">
    <text evidence="3">The sequence shown here is derived from an EMBL/GenBank/DDBJ whole genome shotgun (WGS) entry which is preliminary data.</text>
</comment>
<dbReference type="InterPro" id="IPR013024">
    <property type="entry name" value="GGCT-like"/>
</dbReference>
<reference evidence="3 4" key="1">
    <citation type="journal article" date="2014" name="PLoS Genet.">
        <title>Phylogenetically driven sequencing of extremely halophilic archaea reveals strategies for static and dynamic osmo-response.</title>
        <authorList>
            <person name="Becker E.A."/>
            <person name="Seitzer P.M."/>
            <person name="Tritt A."/>
            <person name="Larsen D."/>
            <person name="Krusor M."/>
            <person name="Yao A.I."/>
            <person name="Wu D."/>
            <person name="Madern D."/>
            <person name="Eisen J.A."/>
            <person name="Darling A.E."/>
            <person name="Facciotti M.T."/>
        </authorList>
    </citation>
    <scope>NUCLEOTIDE SEQUENCE [LARGE SCALE GENOMIC DNA]</scope>
    <source>
        <strain evidence="3 4">JCM 13560</strain>
    </source>
</reference>
<feature type="region of interest" description="Disordered" evidence="1">
    <location>
        <begin position="90"/>
        <end position="109"/>
    </location>
</feature>
<keyword evidence="4" id="KW-1185">Reference proteome</keyword>
<gene>
    <name evidence="3" type="ORF">C461_15095</name>
</gene>
<evidence type="ECO:0000313" key="3">
    <source>
        <dbReference type="EMBL" id="EMA65177.1"/>
    </source>
</evidence>
<feature type="domain" description="Gamma-glutamylcyclotransferase AIG2-like" evidence="2">
    <location>
        <begin position="3"/>
        <end position="117"/>
    </location>
</feature>
<dbReference type="InterPro" id="IPR009288">
    <property type="entry name" value="AIG2-like_dom"/>
</dbReference>
<organism evidence="3 4">
    <name type="scientific">Halorubrum aidingense JCM 13560</name>
    <dbReference type="NCBI Taxonomy" id="1230454"/>
    <lineage>
        <taxon>Archaea</taxon>
        <taxon>Methanobacteriati</taxon>
        <taxon>Methanobacteriota</taxon>
        <taxon>Stenosarchaea group</taxon>
        <taxon>Halobacteria</taxon>
        <taxon>Halobacteriales</taxon>
        <taxon>Haloferacaceae</taxon>
        <taxon>Halorubrum</taxon>
    </lineage>
</organism>
<dbReference type="Proteomes" id="UP000011575">
    <property type="component" value="Unassembled WGS sequence"/>
</dbReference>
<accession>M0P4V6</accession>
<protein>
    <submittedName>
        <fullName evidence="3">AIG2 family protein</fullName>
    </submittedName>
</protein>
<dbReference type="InterPro" id="IPR036568">
    <property type="entry name" value="GGCT-like_sf"/>
</dbReference>
<dbReference type="PATRIC" id="fig|1230454.4.peg.3037"/>
<evidence type="ECO:0000259" key="2">
    <source>
        <dbReference type="Pfam" id="PF06094"/>
    </source>
</evidence>
<sequence>MDVFVYGTLTEPDRVAEVLDSFVFVGPATLTGLRLVKGRYPTLAPVDGATAGDDRTVAETAGRLLRTEAIDALDEYERVDDELYRRVTVPLDAPDAPDAPDASDRHPDEAAVYIGDPNRLDADATWPGDGGFDERVVAHLDRSDVRVRLTP</sequence>
<dbReference type="RefSeq" id="WP_008002656.1">
    <property type="nucleotide sequence ID" value="NZ_AOJI01000035.1"/>
</dbReference>
<dbReference type="EMBL" id="AOJI01000035">
    <property type="protein sequence ID" value="EMA65177.1"/>
    <property type="molecule type" value="Genomic_DNA"/>
</dbReference>
<dbReference type="Gene3D" id="3.10.490.10">
    <property type="entry name" value="Gamma-glutamyl cyclotransferase-like"/>
    <property type="match status" value="1"/>
</dbReference>
<dbReference type="SUPFAM" id="SSF110857">
    <property type="entry name" value="Gamma-glutamyl cyclotransferase-like"/>
    <property type="match status" value="1"/>
</dbReference>
<dbReference type="AlphaFoldDB" id="M0P4V6"/>